<evidence type="ECO:0000259" key="8">
    <source>
        <dbReference type="PROSITE" id="PS51352"/>
    </source>
</evidence>
<name>A0A1Y1IDG6_KLENI</name>
<dbReference type="InterPro" id="IPR013766">
    <property type="entry name" value="Thioredoxin_domain"/>
</dbReference>
<reference evidence="9 10" key="1">
    <citation type="journal article" date="2014" name="Nat. Commun.">
        <title>Klebsormidium flaccidum genome reveals primary factors for plant terrestrial adaptation.</title>
        <authorList>
            <person name="Hori K."/>
            <person name="Maruyama F."/>
            <person name="Fujisawa T."/>
            <person name="Togashi T."/>
            <person name="Yamamoto N."/>
            <person name="Seo M."/>
            <person name="Sato S."/>
            <person name="Yamada T."/>
            <person name="Mori H."/>
            <person name="Tajima N."/>
            <person name="Moriyama T."/>
            <person name="Ikeuchi M."/>
            <person name="Watanabe M."/>
            <person name="Wada H."/>
            <person name="Kobayashi K."/>
            <person name="Saito M."/>
            <person name="Masuda T."/>
            <person name="Sasaki-Sekimoto Y."/>
            <person name="Mashiguchi K."/>
            <person name="Awai K."/>
            <person name="Shimojima M."/>
            <person name="Masuda S."/>
            <person name="Iwai M."/>
            <person name="Nobusawa T."/>
            <person name="Narise T."/>
            <person name="Kondo S."/>
            <person name="Saito H."/>
            <person name="Sato R."/>
            <person name="Murakawa M."/>
            <person name="Ihara Y."/>
            <person name="Oshima-Yamada Y."/>
            <person name="Ohtaka K."/>
            <person name="Satoh M."/>
            <person name="Sonobe K."/>
            <person name="Ishii M."/>
            <person name="Ohtani R."/>
            <person name="Kanamori-Sato M."/>
            <person name="Honoki R."/>
            <person name="Miyazaki D."/>
            <person name="Mochizuki H."/>
            <person name="Umetsu J."/>
            <person name="Higashi K."/>
            <person name="Shibata D."/>
            <person name="Kamiya Y."/>
            <person name="Sato N."/>
            <person name="Nakamura Y."/>
            <person name="Tabata S."/>
            <person name="Ida S."/>
            <person name="Kurokawa K."/>
            <person name="Ohta H."/>
        </authorList>
    </citation>
    <scope>NUCLEOTIDE SEQUENCE [LARGE SCALE GENOMIC DNA]</scope>
    <source>
        <strain evidence="9 10">NIES-2285</strain>
    </source>
</reference>
<organism evidence="9 10">
    <name type="scientific">Klebsormidium nitens</name>
    <name type="common">Green alga</name>
    <name type="synonym">Ulothrix nitens</name>
    <dbReference type="NCBI Taxonomy" id="105231"/>
    <lineage>
        <taxon>Eukaryota</taxon>
        <taxon>Viridiplantae</taxon>
        <taxon>Streptophyta</taxon>
        <taxon>Klebsormidiophyceae</taxon>
        <taxon>Klebsormidiales</taxon>
        <taxon>Klebsormidiaceae</taxon>
        <taxon>Klebsormidium</taxon>
    </lineage>
</organism>
<dbReference type="OMA" id="YLREPCK"/>
<evidence type="ECO:0000256" key="6">
    <source>
        <dbReference type="ARBA" id="ARBA00023180"/>
    </source>
</evidence>
<evidence type="ECO:0000256" key="1">
    <source>
        <dbReference type="ARBA" id="ARBA00004167"/>
    </source>
</evidence>
<dbReference type="Proteomes" id="UP000054558">
    <property type="component" value="Unassembled WGS sequence"/>
</dbReference>
<keyword evidence="5" id="KW-0472">Membrane</keyword>
<dbReference type="AlphaFoldDB" id="A0A1Y1IDG6"/>
<evidence type="ECO:0000256" key="5">
    <source>
        <dbReference type="ARBA" id="ARBA00023136"/>
    </source>
</evidence>
<feature type="domain" description="Thioredoxin" evidence="8">
    <location>
        <begin position="42"/>
        <end position="187"/>
    </location>
</feature>
<feature type="signal peptide" evidence="7">
    <location>
        <begin position="1"/>
        <end position="19"/>
    </location>
</feature>
<protein>
    <submittedName>
        <fullName evidence="9">Thioredoxin superfamily protein</fullName>
    </submittedName>
</protein>
<dbReference type="Pfam" id="PF00085">
    <property type="entry name" value="Thioredoxin"/>
    <property type="match status" value="1"/>
</dbReference>
<dbReference type="PANTHER" id="PTHR46854">
    <property type="entry name" value="5'-ADENYLYLSULFATE REDUCTASE-LIKE 4-RELATED"/>
    <property type="match status" value="1"/>
</dbReference>
<dbReference type="GO" id="GO:0016020">
    <property type="term" value="C:membrane"/>
    <property type="evidence" value="ECO:0007669"/>
    <property type="project" value="UniProtKB-SubCell"/>
</dbReference>
<evidence type="ECO:0000313" key="10">
    <source>
        <dbReference type="Proteomes" id="UP000054558"/>
    </source>
</evidence>
<dbReference type="PANTHER" id="PTHR46854:SF1">
    <property type="entry name" value="5'-ADENYLYLSULFATE REDUCTASE-LIKE 4-RELATED"/>
    <property type="match status" value="1"/>
</dbReference>
<dbReference type="SUPFAM" id="SSF52833">
    <property type="entry name" value="Thioredoxin-like"/>
    <property type="match status" value="1"/>
</dbReference>
<gene>
    <name evidence="9" type="ORF">KFL_003090140</name>
</gene>
<evidence type="ECO:0000313" key="9">
    <source>
        <dbReference type="EMBL" id="GAQ86757.1"/>
    </source>
</evidence>
<proteinExistence type="predicted"/>
<keyword evidence="6" id="KW-0325">Glycoprotein</keyword>
<sequence>MLVQKLSLVLLLVIPIVTAGKPDVEQTAEISEAATSIAGLMVNESAPTPAEAVNDSGKGPESALEDTDAFKQAILTEPGLHEINGTTLSLLLEEVRKRDDLFLGVFFYARWCPFSQQLFPLVRTLPELFPQFPLVAVEERAVKPSALSRYGVYSFPLFFIYSKNHRSKFTGSRELETLVEMITTTTGYNPVARPKTDHCEANLALFDRLSTPEVDSGSQMCPDLTAYHHRAVQEETCPYRWTFQPSIWASNNLYLMLASSFLALRFLFFLIREGWGWLKQGQITGQQIQ</sequence>
<evidence type="ECO:0000256" key="4">
    <source>
        <dbReference type="ARBA" id="ARBA00022989"/>
    </source>
</evidence>
<dbReference type="InterPro" id="IPR036249">
    <property type="entry name" value="Thioredoxin-like_sf"/>
</dbReference>
<dbReference type="OrthoDB" id="19690at2759"/>
<accession>A0A1Y1IDG6</accession>
<dbReference type="EMBL" id="DF237258">
    <property type="protein sequence ID" value="GAQ86757.1"/>
    <property type="molecule type" value="Genomic_DNA"/>
</dbReference>
<keyword evidence="2" id="KW-0812">Transmembrane</keyword>
<keyword evidence="4" id="KW-1133">Transmembrane helix</keyword>
<keyword evidence="10" id="KW-1185">Reference proteome</keyword>
<evidence type="ECO:0000256" key="3">
    <source>
        <dbReference type="ARBA" id="ARBA00022729"/>
    </source>
</evidence>
<comment type="subcellular location">
    <subcellularLocation>
        <location evidence="1">Membrane</location>
        <topology evidence="1">Single-pass membrane protein</topology>
    </subcellularLocation>
</comment>
<feature type="chain" id="PRO_5012192049" evidence="7">
    <location>
        <begin position="20"/>
        <end position="289"/>
    </location>
</feature>
<keyword evidence="3 7" id="KW-0732">Signal</keyword>
<dbReference type="InterPro" id="IPR044606">
    <property type="entry name" value="APRL4/6"/>
</dbReference>
<evidence type="ECO:0000256" key="2">
    <source>
        <dbReference type="ARBA" id="ARBA00022692"/>
    </source>
</evidence>
<evidence type="ECO:0000256" key="7">
    <source>
        <dbReference type="SAM" id="SignalP"/>
    </source>
</evidence>
<dbReference type="Gene3D" id="3.40.30.10">
    <property type="entry name" value="Glutaredoxin"/>
    <property type="match status" value="1"/>
</dbReference>
<dbReference type="PROSITE" id="PS51352">
    <property type="entry name" value="THIOREDOXIN_2"/>
    <property type="match status" value="1"/>
</dbReference>